<dbReference type="OrthoDB" id="1666908at2"/>
<dbReference type="RefSeq" id="WP_075443334.1">
    <property type="nucleotide sequence ID" value="NZ_FOQK01000011.1"/>
</dbReference>
<evidence type="ECO:0000313" key="1">
    <source>
        <dbReference type="EMBL" id="SFI00596.1"/>
    </source>
</evidence>
<dbReference type="EMBL" id="FOQK01000011">
    <property type="protein sequence ID" value="SFI00596.1"/>
    <property type="molecule type" value="Genomic_DNA"/>
</dbReference>
<proteinExistence type="predicted"/>
<evidence type="ECO:0000313" key="2">
    <source>
        <dbReference type="Proteomes" id="UP000183639"/>
    </source>
</evidence>
<reference evidence="1 2" key="1">
    <citation type="submission" date="2016-10" db="EMBL/GenBank/DDBJ databases">
        <authorList>
            <person name="de Groot N.N."/>
        </authorList>
    </citation>
    <scope>NUCLEOTIDE SEQUENCE [LARGE SCALE GENOMIC DNA]</scope>
    <source>
        <strain evidence="1 2">Z108</strain>
    </source>
</reference>
<protein>
    <submittedName>
        <fullName evidence="1">Uncharacterized protein</fullName>
    </submittedName>
</protein>
<gene>
    <name evidence="1" type="ORF">SAMN04487861_1117</name>
</gene>
<dbReference type="AlphaFoldDB" id="A0A1I3ENK8"/>
<organism evidence="1 2">
    <name type="scientific">Selenomonas ruminantium</name>
    <dbReference type="NCBI Taxonomy" id="971"/>
    <lineage>
        <taxon>Bacteria</taxon>
        <taxon>Bacillati</taxon>
        <taxon>Bacillota</taxon>
        <taxon>Negativicutes</taxon>
        <taxon>Selenomonadales</taxon>
        <taxon>Selenomonadaceae</taxon>
        <taxon>Selenomonas</taxon>
    </lineage>
</organism>
<name>A0A1I3ENK8_SELRU</name>
<accession>A0A1I3ENK8</accession>
<sequence length="121" mass="12756">MSGIGAINGSSSIWSLAASGISAIRAAAAITDSSQEAPTKRDVPAERETVDSATITKRMSDGAMVVLTLHGDNVVTSHTYSRTGKNLTLATNYSPGEQREIRHYQNNMDSVLAGSFINITA</sequence>
<dbReference type="Proteomes" id="UP000183639">
    <property type="component" value="Unassembled WGS sequence"/>
</dbReference>